<keyword evidence="3 5" id="KW-1133">Transmembrane helix</keyword>
<accession>A0A0G0G8T0</accession>
<dbReference type="PROSITE" id="PS00216">
    <property type="entry name" value="SUGAR_TRANSPORT_1"/>
    <property type="match status" value="1"/>
</dbReference>
<feature type="transmembrane region" description="Helical" evidence="5">
    <location>
        <begin position="16"/>
        <end position="36"/>
    </location>
</feature>
<feature type="transmembrane region" description="Helical" evidence="5">
    <location>
        <begin position="346"/>
        <end position="363"/>
    </location>
</feature>
<feature type="transmembrane region" description="Helical" evidence="5">
    <location>
        <begin position="48"/>
        <end position="68"/>
    </location>
</feature>
<evidence type="ECO:0000256" key="4">
    <source>
        <dbReference type="ARBA" id="ARBA00023136"/>
    </source>
</evidence>
<proteinExistence type="predicted"/>
<dbReference type="PANTHER" id="PTHR23530:SF1">
    <property type="entry name" value="PERMEASE, MAJOR FACILITATOR SUPERFAMILY-RELATED"/>
    <property type="match status" value="1"/>
</dbReference>
<dbReference type="STRING" id="1619046.US42_C0008G0019"/>
<dbReference type="InterPro" id="IPR020846">
    <property type="entry name" value="MFS_dom"/>
</dbReference>
<feature type="domain" description="Major facilitator superfamily (MFS) profile" evidence="6">
    <location>
        <begin position="1"/>
        <end position="394"/>
    </location>
</feature>
<dbReference type="AlphaFoldDB" id="A0A0G0G8T0"/>
<organism evidence="7 8">
    <name type="scientific">Candidatus Magasanikbacteria bacterium GW2011_GWC2_37_14</name>
    <dbReference type="NCBI Taxonomy" id="1619046"/>
    <lineage>
        <taxon>Bacteria</taxon>
        <taxon>Candidatus Magasanikiibacteriota</taxon>
    </lineage>
</organism>
<feature type="transmembrane region" description="Helical" evidence="5">
    <location>
        <begin position="284"/>
        <end position="312"/>
    </location>
</feature>
<evidence type="ECO:0000313" key="8">
    <source>
        <dbReference type="Proteomes" id="UP000034849"/>
    </source>
</evidence>
<evidence type="ECO:0000256" key="2">
    <source>
        <dbReference type="ARBA" id="ARBA00022692"/>
    </source>
</evidence>
<dbReference type="PANTHER" id="PTHR23530">
    <property type="entry name" value="TRANSPORT PROTEIN-RELATED"/>
    <property type="match status" value="1"/>
</dbReference>
<dbReference type="Gene3D" id="1.20.1250.20">
    <property type="entry name" value="MFS general substrate transporter like domains"/>
    <property type="match status" value="1"/>
</dbReference>
<feature type="transmembrane region" description="Helical" evidence="5">
    <location>
        <begin position="77"/>
        <end position="98"/>
    </location>
</feature>
<evidence type="ECO:0000256" key="3">
    <source>
        <dbReference type="ARBA" id="ARBA00022989"/>
    </source>
</evidence>
<dbReference type="InterPro" id="IPR011701">
    <property type="entry name" value="MFS"/>
</dbReference>
<dbReference type="InterPro" id="IPR053160">
    <property type="entry name" value="MFS_DHA3_Transporter"/>
</dbReference>
<feature type="transmembrane region" description="Helical" evidence="5">
    <location>
        <begin position="221"/>
        <end position="239"/>
    </location>
</feature>
<keyword evidence="4 5" id="KW-0472">Membrane</keyword>
<dbReference type="PROSITE" id="PS50850">
    <property type="entry name" value="MFS"/>
    <property type="match status" value="1"/>
</dbReference>
<evidence type="ECO:0000259" key="6">
    <source>
        <dbReference type="PROSITE" id="PS50850"/>
    </source>
</evidence>
<gene>
    <name evidence="7" type="ORF">US42_C0008G0019</name>
</gene>
<feature type="transmembrane region" description="Helical" evidence="5">
    <location>
        <begin position="142"/>
        <end position="160"/>
    </location>
</feature>
<evidence type="ECO:0000256" key="1">
    <source>
        <dbReference type="ARBA" id="ARBA00004141"/>
    </source>
</evidence>
<feature type="transmembrane region" description="Helical" evidence="5">
    <location>
        <begin position="251"/>
        <end position="272"/>
    </location>
</feature>
<feature type="transmembrane region" description="Helical" evidence="5">
    <location>
        <begin position="369"/>
        <end position="390"/>
    </location>
</feature>
<dbReference type="InterPro" id="IPR005829">
    <property type="entry name" value="Sugar_transporter_CS"/>
</dbReference>
<dbReference type="EMBL" id="LBSX01000008">
    <property type="protein sequence ID" value="KKQ27508.1"/>
    <property type="molecule type" value="Genomic_DNA"/>
</dbReference>
<dbReference type="Proteomes" id="UP000034849">
    <property type="component" value="Unassembled WGS sequence"/>
</dbReference>
<keyword evidence="2 5" id="KW-0812">Transmembrane</keyword>
<dbReference type="InterPro" id="IPR036259">
    <property type="entry name" value="MFS_trans_sf"/>
</dbReference>
<dbReference type="SUPFAM" id="SSF103473">
    <property type="entry name" value="MFS general substrate transporter"/>
    <property type="match status" value="1"/>
</dbReference>
<comment type="caution">
    <text evidence="7">The sequence shown here is derived from an EMBL/GenBank/DDBJ whole genome shotgun (WGS) entry which is preliminary data.</text>
</comment>
<feature type="transmembrane region" description="Helical" evidence="5">
    <location>
        <begin position="167"/>
        <end position="186"/>
    </location>
</feature>
<evidence type="ECO:0000313" key="7">
    <source>
        <dbReference type="EMBL" id="KKQ27508.1"/>
    </source>
</evidence>
<dbReference type="Pfam" id="PF07690">
    <property type="entry name" value="MFS_1"/>
    <property type="match status" value="1"/>
</dbReference>
<protein>
    <submittedName>
        <fullName evidence="7">Nitrate/nitrite transporter</fullName>
    </submittedName>
</protein>
<sequence>MPKILEAKLKSNIWKYYFYEIMDGMFFSVPIMVLFWQENGLSLSQIMILQSLYSIAAVLLEVPTGYFADVFGRKKTLALGGLFWALGIITYSLGYNFYQFLIAEMLFALGSSFKSGADSAIVYDTLVELKQEDLYKKIWGNARFLGMATMGLAGIIGAFVGKSGLRLTLYISIPFFLMQFFIALFFKEPTKHEAPSETSKIKEMFNIVKQALLKNVQLKWLIIYGAIIFAFNQSALWLYQPYFKITGLDIVYFGLVFASFQIVAAFSAKYAHRLENILGQKFSLIMLPILIGVSYLLMNNFIFLFSFSFCFLQQFVRGFSDPVISDYLNKLTPSHTRATILSIKALAGRLIYAAIIPFIGWVADIYSLTQALFILGITILIIGAAGLLMLKKVKVI</sequence>
<evidence type="ECO:0000256" key="5">
    <source>
        <dbReference type="SAM" id="Phobius"/>
    </source>
</evidence>
<name>A0A0G0G8T0_9BACT</name>
<dbReference type="GO" id="GO:0022857">
    <property type="term" value="F:transmembrane transporter activity"/>
    <property type="evidence" value="ECO:0007669"/>
    <property type="project" value="InterPro"/>
</dbReference>
<dbReference type="GO" id="GO:0016020">
    <property type="term" value="C:membrane"/>
    <property type="evidence" value="ECO:0007669"/>
    <property type="project" value="UniProtKB-SubCell"/>
</dbReference>
<comment type="subcellular location">
    <subcellularLocation>
        <location evidence="1">Membrane</location>
        <topology evidence="1">Multi-pass membrane protein</topology>
    </subcellularLocation>
</comment>
<reference evidence="7 8" key="1">
    <citation type="journal article" date="2015" name="Nature">
        <title>rRNA introns, odd ribosomes, and small enigmatic genomes across a large radiation of phyla.</title>
        <authorList>
            <person name="Brown C.T."/>
            <person name="Hug L.A."/>
            <person name="Thomas B.C."/>
            <person name="Sharon I."/>
            <person name="Castelle C.J."/>
            <person name="Singh A."/>
            <person name="Wilkins M.J."/>
            <person name="Williams K.H."/>
            <person name="Banfield J.F."/>
        </authorList>
    </citation>
    <scope>NUCLEOTIDE SEQUENCE [LARGE SCALE GENOMIC DNA]</scope>
</reference>